<proteinExistence type="predicted"/>
<gene>
    <name evidence="1" type="ORF">NCTC12221_00351</name>
</gene>
<evidence type="ECO:0000313" key="2">
    <source>
        <dbReference type="Proteomes" id="UP000255335"/>
    </source>
</evidence>
<dbReference type="InterPro" id="IPR000836">
    <property type="entry name" value="PRTase_dom"/>
</dbReference>
<dbReference type="RefSeq" id="WP_115025726.1">
    <property type="nucleotide sequence ID" value="NZ_UGHZ01000001.1"/>
</dbReference>
<dbReference type="CDD" id="cd06223">
    <property type="entry name" value="PRTases_typeI"/>
    <property type="match status" value="1"/>
</dbReference>
<accession>A0A377JME1</accession>
<dbReference type="Gene3D" id="3.40.50.2020">
    <property type="match status" value="1"/>
</dbReference>
<sequence length="224" mass="24787">MQKIIFSQAQDALPPLLDVIHIKNLNLDNAILVAIGREGVGFASALANKLKVPMAFLFTQIIPSPLNPECPVAVVSEDMEIVINEELVSAFNISLDYVYGEAQRQYEEAILPARYQLRKGEGISSFAGKDILLFDLGIETGLRIGVAIKTCMNLKAKSICVLAPVMPKNIYEFLSEICDDVCCPYPLENYVSTTHYFPALQPIDDESFEEILSQTTTKETNATH</sequence>
<organism evidence="1 2">
    <name type="scientific">Helicobacter cinaedi</name>
    <dbReference type="NCBI Taxonomy" id="213"/>
    <lineage>
        <taxon>Bacteria</taxon>
        <taxon>Pseudomonadati</taxon>
        <taxon>Campylobacterota</taxon>
        <taxon>Epsilonproteobacteria</taxon>
        <taxon>Campylobacterales</taxon>
        <taxon>Helicobacteraceae</taxon>
        <taxon>Helicobacter</taxon>
    </lineage>
</organism>
<dbReference type="AlphaFoldDB" id="A0A377JME1"/>
<dbReference type="InterPro" id="IPR029057">
    <property type="entry name" value="PRTase-like"/>
</dbReference>
<dbReference type="EMBL" id="UGHZ01000001">
    <property type="protein sequence ID" value="STP08926.1"/>
    <property type="molecule type" value="Genomic_DNA"/>
</dbReference>
<evidence type="ECO:0000313" key="1">
    <source>
        <dbReference type="EMBL" id="STP08926.1"/>
    </source>
</evidence>
<name>A0A377JME1_9HELI</name>
<dbReference type="SUPFAM" id="SSF53271">
    <property type="entry name" value="PRTase-like"/>
    <property type="match status" value="1"/>
</dbReference>
<protein>
    <submittedName>
        <fullName evidence="1">Na+/H+ antiporter</fullName>
    </submittedName>
</protein>
<reference evidence="1 2" key="1">
    <citation type="submission" date="2018-06" db="EMBL/GenBank/DDBJ databases">
        <authorList>
            <consortium name="Pathogen Informatics"/>
            <person name="Doyle S."/>
        </authorList>
    </citation>
    <scope>NUCLEOTIDE SEQUENCE [LARGE SCALE GENOMIC DNA]</scope>
    <source>
        <strain evidence="1 2">NCTC12221</strain>
    </source>
</reference>
<dbReference type="Proteomes" id="UP000255335">
    <property type="component" value="Unassembled WGS sequence"/>
</dbReference>
<dbReference type="Gene3D" id="3.30.1310.20">
    <property type="entry name" value="PRTase-like"/>
    <property type="match status" value="1"/>
</dbReference>